<dbReference type="RefSeq" id="WP_099875388.1">
    <property type="nucleotide sequence ID" value="NZ_CP024608.1"/>
</dbReference>
<dbReference type="InterPro" id="IPR037066">
    <property type="entry name" value="Plug_dom_sf"/>
</dbReference>
<reference evidence="18" key="1">
    <citation type="submission" date="2017-10" db="EMBL/GenBank/DDBJ databases">
        <title>Massilia psychrophilum sp. nov., a novel purple-pigmented bacterium isolated from Tianshan glacier, Xinjiang Municipality, China.</title>
        <authorList>
            <person name="Wang H."/>
        </authorList>
    </citation>
    <scope>NUCLEOTIDE SEQUENCE [LARGE SCALE GENOMIC DNA]</scope>
    <source>
        <strain evidence="18">B2</strain>
    </source>
</reference>
<keyword evidence="10 13" id="KW-0472">Membrane</keyword>
<comment type="similarity">
    <text evidence="2 13 14">Belongs to the TonB-dependent receptor family.</text>
</comment>
<evidence type="ECO:0000256" key="10">
    <source>
        <dbReference type="ARBA" id="ARBA00023136"/>
    </source>
</evidence>
<keyword evidence="4 13" id="KW-1134">Transmembrane beta strand</keyword>
<evidence type="ECO:0000256" key="12">
    <source>
        <dbReference type="ARBA" id="ARBA00023237"/>
    </source>
</evidence>
<dbReference type="Pfam" id="PF07715">
    <property type="entry name" value="Plug"/>
    <property type="match status" value="1"/>
</dbReference>
<dbReference type="EMBL" id="CP024608">
    <property type="protein sequence ID" value="ATQ75430.1"/>
    <property type="molecule type" value="Genomic_DNA"/>
</dbReference>
<name>A0A2D2DKC5_9BURK</name>
<keyword evidence="7" id="KW-0408">Iron</keyword>
<evidence type="ECO:0000256" key="13">
    <source>
        <dbReference type="PROSITE-ProRule" id="PRU01360"/>
    </source>
</evidence>
<dbReference type="InterPro" id="IPR036942">
    <property type="entry name" value="Beta-barrel_TonB_sf"/>
</dbReference>
<evidence type="ECO:0000256" key="3">
    <source>
        <dbReference type="ARBA" id="ARBA00022448"/>
    </source>
</evidence>
<feature type="domain" description="TonB-dependent receptor plug" evidence="17">
    <location>
        <begin position="50"/>
        <end position="155"/>
    </location>
</feature>
<evidence type="ECO:0000256" key="9">
    <source>
        <dbReference type="ARBA" id="ARBA00023077"/>
    </source>
</evidence>
<dbReference type="Gene3D" id="2.170.130.10">
    <property type="entry name" value="TonB-dependent receptor, plug domain"/>
    <property type="match status" value="1"/>
</dbReference>
<keyword evidence="6 13" id="KW-0812">Transmembrane</keyword>
<evidence type="ECO:0000259" key="17">
    <source>
        <dbReference type="Pfam" id="PF07715"/>
    </source>
</evidence>
<evidence type="ECO:0000256" key="2">
    <source>
        <dbReference type="ARBA" id="ARBA00009810"/>
    </source>
</evidence>
<dbReference type="OrthoDB" id="99480at2"/>
<proteinExistence type="inferred from homology"/>
<dbReference type="InterPro" id="IPR039426">
    <property type="entry name" value="TonB-dep_rcpt-like"/>
</dbReference>
<dbReference type="PANTHER" id="PTHR32552:SF81">
    <property type="entry name" value="TONB-DEPENDENT OUTER MEMBRANE RECEPTOR"/>
    <property type="match status" value="1"/>
</dbReference>
<keyword evidence="11 18" id="KW-0675">Receptor</keyword>
<keyword evidence="15" id="KW-0732">Signal</keyword>
<feature type="signal peptide" evidence="15">
    <location>
        <begin position="1"/>
        <end position="23"/>
    </location>
</feature>
<keyword evidence="3 13" id="KW-0813">Transport</keyword>
<keyword evidence="9 14" id="KW-0798">TonB box</keyword>
<evidence type="ECO:0000256" key="8">
    <source>
        <dbReference type="ARBA" id="ARBA00023065"/>
    </source>
</evidence>
<keyword evidence="8" id="KW-0406">Ion transport</keyword>
<dbReference type="GO" id="GO:0006826">
    <property type="term" value="P:iron ion transport"/>
    <property type="evidence" value="ECO:0007669"/>
    <property type="project" value="UniProtKB-KW"/>
</dbReference>
<feature type="domain" description="TonB-dependent receptor-like beta-barrel" evidence="16">
    <location>
        <begin position="215"/>
        <end position="626"/>
    </location>
</feature>
<protein>
    <submittedName>
        <fullName evidence="18">TonB-dependent receptor</fullName>
    </submittedName>
</protein>
<evidence type="ECO:0000256" key="7">
    <source>
        <dbReference type="ARBA" id="ARBA00023004"/>
    </source>
</evidence>
<gene>
    <name evidence="18" type="ORF">CR152_13555</name>
</gene>
<evidence type="ECO:0000256" key="4">
    <source>
        <dbReference type="ARBA" id="ARBA00022452"/>
    </source>
</evidence>
<evidence type="ECO:0000256" key="6">
    <source>
        <dbReference type="ARBA" id="ARBA00022692"/>
    </source>
</evidence>
<dbReference type="KEGG" id="mass:CR152_13555"/>
<keyword evidence="19" id="KW-1185">Reference proteome</keyword>
<dbReference type="SUPFAM" id="SSF56935">
    <property type="entry name" value="Porins"/>
    <property type="match status" value="1"/>
</dbReference>
<dbReference type="AlphaFoldDB" id="A0A2D2DKC5"/>
<evidence type="ECO:0000256" key="5">
    <source>
        <dbReference type="ARBA" id="ARBA00022496"/>
    </source>
</evidence>
<feature type="chain" id="PRO_5013776800" evidence="15">
    <location>
        <begin position="24"/>
        <end position="670"/>
    </location>
</feature>
<evidence type="ECO:0000256" key="1">
    <source>
        <dbReference type="ARBA" id="ARBA00004571"/>
    </source>
</evidence>
<dbReference type="Proteomes" id="UP000229897">
    <property type="component" value="Chromosome"/>
</dbReference>
<keyword evidence="5" id="KW-0410">Iron transport</keyword>
<evidence type="ECO:0000256" key="11">
    <source>
        <dbReference type="ARBA" id="ARBA00023170"/>
    </source>
</evidence>
<accession>A0A2D2DKC5</accession>
<dbReference type="InterPro" id="IPR012910">
    <property type="entry name" value="Plug_dom"/>
</dbReference>
<evidence type="ECO:0000256" key="15">
    <source>
        <dbReference type="SAM" id="SignalP"/>
    </source>
</evidence>
<dbReference type="GO" id="GO:0009279">
    <property type="term" value="C:cell outer membrane"/>
    <property type="evidence" value="ECO:0007669"/>
    <property type="project" value="UniProtKB-SubCell"/>
</dbReference>
<dbReference type="Pfam" id="PF00593">
    <property type="entry name" value="TonB_dep_Rec_b-barrel"/>
    <property type="match status" value="1"/>
</dbReference>
<evidence type="ECO:0000313" key="18">
    <source>
        <dbReference type="EMBL" id="ATQ75430.1"/>
    </source>
</evidence>
<dbReference type="InterPro" id="IPR000531">
    <property type="entry name" value="Beta-barrel_TonB"/>
</dbReference>
<keyword evidence="12 13" id="KW-0998">Cell outer membrane</keyword>
<dbReference type="Gene3D" id="2.40.170.20">
    <property type="entry name" value="TonB-dependent receptor, beta-barrel domain"/>
    <property type="match status" value="1"/>
</dbReference>
<dbReference type="PROSITE" id="PS52016">
    <property type="entry name" value="TONB_DEPENDENT_REC_3"/>
    <property type="match status" value="1"/>
</dbReference>
<evidence type="ECO:0000313" key="19">
    <source>
        <dbReference type="Proteomes" id="UP000229897"/>
    </source>
</evidence>
<dbReference type="PANTHER" id="PTHR32552">
    <property type="entry name" value="FERRICHROME IRON RECEPTOR-RELATED"/>
    <property type="match status" value="1"/>
</dbReference>
<organism evidence="18 19">
    <name type="scientific">Massilia violaceinigra</name>
    <dbReference type="NCBI Taxonomy" id="2045208"/>
    <lineage>
        <taxon>Bacteria</taxon>
        <taxon>Pseudomonadati</taxon>
        <taxon>Pseudomonadota</taxon>
        <taxon>Betaproteobacteria</taxon>
        <taxon>Burkholderiales</taxon>
        <taxon>Oxalobacteraceae</taxon>
        <taxon>Telluria group</taxon>
        <taxon>Massilia</taxon>
    </lineage>
</organism>
<evidence type="ECO:0000259" key="16">
    <source>
        <dbReference type="Pfam" id="PF00593"/>
    </source>
</evidence>
<sequence length="670" mass="73507">MHHTCRLTPLAISLMLCHLSARADDLVLQRVLIDGSRASQLGIADSANAGSVNQKQLEMRTVYRPGELLEAAPGLVATQHSGEGKANQFFLRGFNLDHGTDLRTTVDDMPVNQRSHAHGQGWTDLNFLIPELAARLDYRKGPYSARDGDFASAGAAAIAYANRLAQSTASASIGQNGFARTLLAGSPDALAGNLLYALEVLHNDGPFTRPDNYRKVNAVLRYSQGYANNGFSISAMAYRAGWNATDQIPQRAIDSGTLGRFDAIDDSDGGQARRYSVSGVWRRTGAAEASKVNAYVIRNQLDLYSNFTYFLNDPVNGDQFSQPDRRVTSGVDATHTWHGHGTGTNADLTIGLQLQNDNIFNGLHNTRRRERLSTTREDHVVESSLGLFAEHQVRWSDKLRSVTGLRADTYRFSARDATGSARSHDRQLSPSLNLIFGPWAQTEWYLNAGNGFHSNDARGTVDRVAPAPGLARTRGLEAGVRSELLPKLQSALSLYRLDIDSELVFVGDAGNTEAGPASRRTGIELSNYYKPFKWLSLDLDLAFARARARGVATGEDRIAGAVEGVGQFALTVDRGPWSGALRLRYVGARPLIEDNSVRAPGSTTMNGRIGYRIASGLLLEIEGFNLTNRRNAAITYYYESRLPNESEARQDVHFHPIESRSLRLTLVKKW</sequence>
<evidence type="ECO:0000256" key="14">
    <source>
        <dbReference type="RuleBase" id="RU003357"/>
    </source>
</evidence>
<comment type="subcellular location">
    <subcellularLocation>
        <location evidence="1 13">Cell outer membrane</location>
        <topology evidence="1 13">Multi-pass membrane protein</topology>
    </subcellularLocation>
</comment>